<dbReference type="RefSeq" id="WP_143671203.1">
    <property type="nucleotide sequence ID" value="NZ_WHPN01000351.1"/>
</dbReference>
<accession>A0ABQ7FEG4</accession>
<dbReference type="Gene3D" id="3.10.129.10">
    <property type="entry name" value="Hotdog Thioesterase"/>
    <property type="match status" value="1"/>
</dbReference>
<name>A0ABQ7FEG4_9ACTN</name>
<dbReference type="EMBL" id="WHPN01000351">
    <property type="protein sequence ID" value="KAF4406769.1"/>
    <property type="molecule type" value="Genomic_DNA"/>
</dbReference>
<proteinExistence type="predicted"/>
<reference evidence="2 3" key="1">
    <citation type="submission" date="2019-10" db="EMBL/GenBank/DDBJ databases">
        <title>Streptomyces tenebrisbrunneis sp.nov., an endogenous actinomycete isolated from of Lycium ruthenicum.</title>
        <authorList>
            <person name="Ma L."/>
        </authorList>
    </citation>
    <scope>NUCLEOTIDE SEQUENCE [LARGE SCALE GENOMIC DNA]</scope>
    <source>
        <strain evidence="2 3">TRM 66187</strain>
    </source>
</reference>
<keyword evidence="3" id="KW-1185">Reference proteome</keyword>
<dbReference type="InterPro" id="IPR029069">
    <property type="entry name" value="HotDog_dom_sf"/>
</dbReference>
<feature type="domain" description="ApeI dehydratase-like" evidence="1">
    <location>
        <begin position="26"/>
        <end position="109"/>
    </location>
</feature>
<dbReference type="Pfam" id="PF22818">
    <property type="entry name" value="ApeI-like"/>
    <property type="match status" value="1"/>
</dbReference>
<gene>
    <name evidence="2" type="ORF">GCU69_23265</name>
</gene>
<evidence type="ECO:0000313" key="2">
    <source>
        <dbReference type="EMBL" id="KAF4406769.1"/>
    </source>
</evidence>
<dbReference type="Proteomes" id="UP000621266">
    <property type="component" value="Unassembled WGS sequence"/>
</dbReference>
<comment type="caution">
    <text evidence="2">The sequence shown here is derived from an EMBL/GenBank/DDBJ whole genome shotgun (WGS) entry which is preliminary data.</text>
</comment>
<organism evidence="2 3">
    <name type="scientific">Streptomyces lycii</name>
    <dbReference type="NCBI Taxonomy" id="2654337"/>
    <lineage>
        <taxon>Bacteria</taxon>
        <taxon>Bacillati</taxon>
        <taxon>Actinomycetota</taxon>
        <taxon>Actinomycetes</taxon>
        <taxon>Kitasatosporales</taxon>
        <taxon>Streptomycetaceae</taxon>
        <taxon>Streptomyces</taxon>
    </lineage>
</organism>
<evidence type="ECO:0000313" key="3">
    <source>
        <dbReference type="Proteomes" id="UP000621266"/>
    </source>
</evidence>
<protein>
    <recommendedName>
        <fullName evidence="1">ApeI dehydratase-like domain-containing protein</fullName>
    </recommendedName>
</protein>
<evidence type="ECO:0000259" key="1">
    <source>
        <dbReference type="Pfam" id="PF22818"/>
    </source>
</evidence>
<dbReference type="InterPro" id="IPR054545">
    <property type="entry name" value="ApeI-like"/>
</dbReference>
<sequence>MMLEQALAIAEVPAGPDRTDGAPEDSEETVVRGTVTVDAGDPFLAGHYPGFPLVPGFSLVQYVHDLVTGAAAVPPENPAVVRKARFLSPVRPGEEIVIEARVGRDAKGVHTTATVSANARPAAEIRLDHPQENL</sequence>
<dbReference type="SUPFAM" id="SSF54637">
    <property type="entry name" value="Thioesterase/thiol ester dehydrase-isomerase"/>
    <property type="match status" value="1"/>
</dbReference>